<organism evidence="2">
    <name type="scientific">uncultured Sporomusa sp</name>
    <dbReference type="NCBI Taxonomy" id="307249"/>
    <lineage>
        <taxon>Bacteria</taxon>
        <taxon>Bacillati</taxon>
        <taxon>Bacillota</taxon>
        <taxon>Negativicutes</taxon>
        <taxon>Selenomonadales</taxon>
        <taxon>Sporomusaceae</taxon>
        <taxon>Sporomusa</taxon>
        <taxon>environmental samples</taxon>
    </lineage>
</organism>
<evidence type="ECO:0000313" key="2">
    <source>
        <dbReference type="EMBL" id="SCM83676.1"/>
    </source>
</evidence>
<dbReference type="AlphaFoldDB" id="A0A212M1P0"/>
<name>A0A212M1P0_9FIRM</name>
<dbReference type="Gene3D" id="3.40.50.720">
    <property type="entry name" value="NAD(P)-binding Rossmann-like Domain"/>
    <property type="match status" value="1"/>
</dbReference>
<dbReference type="GO" id="GO:0016758">
    <property type="term" value="F:hexosyltransferase activity"/>
    <property type="evidence" value="ECO:0007669"/>
    <property type="project" value="UniProtKB-ARBA"/>
</dbReference>
<protein>
    <submittedName>
        <fullName evidence="2">Glycosyl transferase</fullName>
    </submittedName>
</protein>
<dbReference type="EMBL" id="FMJE01000007">
    <property type="protein sequence ID" value="SCM83676.1"/>
    <property type="molecule type" value="Genomic_DNA"/>
</dbReference>
<dbReference type="InterPro" id="IPR029044">
    <property type="entry name" value="Nucleotide-diphossugar_trans"/>
</dbReference>
<dbReference type="Pfam" id="PF00535">
    <property type="entry name" value="Glycos_transf_2"/>
    <property type="match status" value="1"/>
</dbReference>
<proteinExistence type="predicted"/>
<gene>
    <name evidence="2" type="ORF">KL86SPO_70534</name>
</gene>
<dbReference type="PANTHER" id="PTHR22916:SF3">
    <property type="entry name" value="UDP-GLCNAC:BETAGAL BETA-1,3-N-ACETYLGLUCOSAMINYLTRANSFERASE-LIKE PROTEIN 1"/>
    <property type="match status" value="1"/>
</dbReference>
<reference evidence="2" key="1">
    <citation type="submission" date="2016-08" db="EMBL/GenBank/DDBJ databases">
        <authorList>
            <person name="Seilhamer J.J."/>
        </authorList>
    </citation>
    <scope>NUCLEOTIDE SEQUENCE</scope>
    <source>
        <strain evidence="2">86</strain>
    </source>
</reference>
<keyword evidence="2" id="KW-0808">Transferase</keyword>
<dbReference type="InterPro" id="IPR029063">
    <property type="entry name" value="SAM-dependent_MTases_sf"/>
</dbReference>
<dbReference type="InterPro" id="IPR001173">
    <property type="entry name" value="Glyco_trans_2-like"/>
</dbReference>
<accession>A0A212M1P0</accession>
<feature type="domain" description="Glycosyltransferase 2-like" evidence="1">
    <location>
        <begin position="7"/>
        <end position="122"/>
    </location>
</feature>
<evidence type="ECO:0000259" key="1">
    <source>
        <dbReference type="Pfam" id="PF00535"/>
    </source>
</evidence>
<dbReference type="SUPFAM" id="SSF53448">
    <property type="entry name" value="Nucleotide-diphospho-sugar transferases"/>
    <property type="match status" value="1"/>
</dbReference>
<dbReference type="Gene3D" id="3.90.550.10">
    <property type="entry name" value="Spore Coat Polysaccharide Biosynthesis Protein SpsA, Chain A"/>
    <property type="match status" value="1"/>
</dbReference>
<dbReference type="SUPFAM" id="SSF53335">
    <property type="entry name" value="S-adenosyl-L-methionine-dependent methyltransferases"/>
    <property type="match status" value="1"/>
</dbReference>
<dbReference type="RefSeq" id="WP_288186045.1">
    <property type="nucleotide sequence ID" value="NZ_LT608335.1"/>
</dbReference>
<dbReference type="PANTHER" id="PTHR22916">
    <property type="entry name" value="GLYCOSYLTRANSFERASE"/>
    <property type="match status" value="1"/>
</dbReference>
<sequence length="407" mass="46109">MTVPMISIIIPVYNGSNYLKDAIDSAIEQTYENKEIIVVNDGSTDHGQTEGICLAYGNKIRYFHKENGGVASALNLGIANMRGEYFTWLAHDDYFYKDALEKQILALRQCGDKTKIVHGNYDLLSVSSGAVTSVRQEYAYTVGQLTNSVFPIVIGTLHACALLIHKSHFAKVGLFDEKLPLTQDHDLMFRIFRGQQTVFLPEVLLCSRLHMESGKVTNTSFAQSCAELYYYFFRQLSLQEIQMMFSSPRASYHRIACIMKARADVPEVSEVLQYMSDLPNEEYGQQRNFLINHLREVSGRFSRRLCIFGAGFHGRILQHELASRDIHVECFCDNDPDKHNIMLAGLPCVSLAALEEDKQNWLVIIAVDAYAAIEEQLKKAGFPYVITKQSIDNLVLACPPHFFCDRF</sequence>